<dbReference type="Proteomes" id="UP000724874">
    <property type="component" value="Unassembled WGS sequence"/>
</dbReference>
<keyword evidence="3" id="KW-1185">Reference proteome</keyword>
<protein>
    <recommendedName>
        <fullName evidence="1">Orc1-like AAA ATPase domain-containing protein</fullName>
    </recommendedName>
</protein>
<gene>
    <name evidence="2" type="ORF">CPB84DRAFT_1877892</name>
</gene>
<dbReference type="OrthoDB" id="3258722at2759"/>
<evidence type="ECO:0000313" key="2">
    <source>
        <dbReference type="EMBL" id="KAF8878594.1"/>
    </source>
</evidence>
<accession>A0A9P5NCD7</accession>
<comment type="caution">
    <text evidence="2">The sequence shown here is derived from an EMBL/GenBank/DDBJ whole genome shotgun (WGS) entry which is preliminary data.</text>
</comment>
<dbReference type="EMBL" id="JADNYJ010000157">
    <property type="protein sequence ID" value="KAF8878594.1"/>
    <property type="molecule type" value="Genomic_DNA"/>
</dbReference>
<organism evidence="2 3">
    <name type="scientific">Gymnopilus junonius</name>
    <name type="common">Spectacular rustgill mushroom</name>
    <name type="synonym">Gymnopilus spectabilis subsp. junonius</name>
    <dbReference type="NCBI Taxonomy" id="109634"/>
    <lineage>
        <taxon>Eukaryota</taxon>
        <taxon>Fungi</taxon>
        <taxon>Dikarya</taxon>
        <taxon>Basidiomycota</taxon>
        <taxon>Agaricomycotina</taxon>
        <taxon>Agaricomycetes</taxon>
        <taxon>Agaricomycetidae</taxon>
        <taxon>Agaricales</taxon>
        <taxon>Agaricineae</taxon>
        <taxon>Hymenogastraceae</taxon>
        <taxon>Gymnopilus</taxon>
    </lineage>
</organism>
<feature type="domain" description="Orc1-like AAA ATPase" evidence="1">
    <location>
        <begin position="98"/>
        <end position="156"/>
    </location>
</feature>
<dbReference type="SUPFAM" id="SSF52540">
    <property type="entry name" value="P-loop containing nucleoside triphosphate hydrolases"/>
    <property type="match status" value="1"/>
</dbReference>
<proteinExistence type="predicted"/>
<reference evidence="2" key="1">
    <citation type="submission" date="2020-11" db="EMBL/GenBank/DDBJ databases">
        <authorList>
            <consortium name="DOE Joint Genome Institute"/>
            <person name="Ahrendt S."/>
            <person name="Riley R."/>
            <person name="Andreopoulos W."/>
            <person name="LaButti K."/>
            <person name="Pangilinan J."/>
            <person name="Ruiz-duenas F.J."/>
            <person name="Barrasa J.M."/>
            <person name="Sanchez-Garcia M."/>
            <person name="Camarero S."/>
            <person name="Miyauchi S."/>
            <person name="Serrano A."/>
            <person name="Linde D."/>
            <person name="Babiker R."/>
            <person name="Drula E."/>
            <person name="Ayuso-Fernandez I."/>
            <person name="Pacheco R."/>
            <person name="Padilla G."/>
            <person name="Ferreira P."/>
            <person name="Barriuso J."/>
            <person name="Kellner H."/>
            <person name="Castanera R."/>
            <person name="Alfaro M."/>
            <person name="Ramirez L."/>
            <person name="Pisabarro A.G."/>
            <person name="Kuo A."/>
            <person name="Tritt A."/>
            <person name="Lipzen A."/>
            <person name="He G."/>
            <person name="Yan M."/>
            <person name="Ng V."/>
            <person name="Cullen D."/>
            <person name="Martin F."/>
            <person name="Rosso M.-N."/>
            <person name="Henrissat B."/>
            <person name="Hibbett D."/>
            <person name="Martinez A.T."/>
            <person name="Grigoriev I.V."/>
        </authorList>
    </citation>
    <scope>NUCLEOTIDE SEQUENCE</scope>
    <source>
        <strain evidence="2">AH 44721</strain>
    </source>
</reference>
<evidence type="ECO:0000259" key="1">
    <source>
        <dbReference type="Pfam" id="PF13191"/>
    </source>
</evidence>
<name>A0A9P5NCD7_GYMJU</name>
<sequence length="248" mass="27834">MSVFKKARNFVKGTTDSRDEVVDQSVPLVMSFFKKARNFSIRGGTFNSVGRDQINVDQSVHTHNYYHNATAIQERDTVSNPTTVGPKVSDAPNPSTLFQGRRTELDMLKDYFKPRRAGEPRSRRSFLLHGMGGIGKTQTCLKFIEEATNQFGYIFWIDASTPETISLGLKGIPEAKSADSDGSTKSLLQWISHLPKEWLLVFDSAEEHVHKRSTSFKAIEIEQMEEEDAVTLLLKASCLDQDPPSDAF</sequence>
<dbReference type="Pfam" id="PF13191">
    <property type="entry name" value="AAA_16"/>
    <property type="match status" value="1"/>
</dbReference>
<evidence type="ECO:0000313" key="3">
    <source>
        <dbReference type="Proteomes" id="UP000724874"/>
    </source>
</evidence>
<dbReference type="InterPro" id="IPR027417">
    <property type="entry name" value="P-loop_NTPase"/>
</dbReference>
<dbReference type="InterPro" id="IPR041664">
    <property type="entry name" value="AAA_16"/>
</dbReference>
<dbReference type="Gene3D" id="3.40.50.300">
    <property type="entry name" value="P-loop containing nucleotide triphosphate hydrolases"/>
    <property type="match status" value="1"/>
</dbReference>
<dbReference type="AlphaFoldDB" id="A0A9P5NCD7"/>